<dbReference type="InterPro" id="IPR029753">
    <property type="entry name" value="D-isomer_DH_CS"/>
</dbReference>
<dbReference type="GO" id="GO:0016616">
    <property type="term" value="F:oxidoreductase activity, acting on the CH-OH group of donors, NAD or NADP as acceptor"/>
    <property type="evidence" value="ECO:0007669"/>
    <property type="project" value="InterPro"/>
</dbReference>
<dbReference type="Pfam" id="PF02826">
    <property type="entry name" value="2-Hacid_dh_C"/>
    <property type="match status" value="1"/>
</dbReference>
<evidence type="ECO:0000256" key="1">
    <source>
        <dbReference type="ARBA" id="ARBA00023002"/>
    </source>
</evidence>
<evidence type="ECO:0000256" key="2">
    <source>
        <dbReference type="ARBA" id="ARBA00023027"/>
    </source>
</evidence>
<dbReference type="Proteomes" id="UP000254889">
    <property type="component" value="Chromosome"/>
</dbReference>
<reference evidence="6 7" key="1">
    <citation type="submission" date="2018-07" db="EMBL/GenBank/DDBJ databases">
        <authorList>
            <person name="Quirk P.G."/>
            <person name="Krulwich T.A."/>
        </authorList>
    </citation>
    <scope>NUCLEOTIDE SEQUENCE [LARGE SCALE GENOMIC DNA]</scope>
    <source>
        <strain evidence="6 7">CC-BB4</strain>
    </source>
</reference>
<keyword evidence="7" id="KW-1185">Reference proteome</keyword>
<evidence type="ECO:0000259" key="4">
    <source>
        <dbReference type="Pfam" id="PF00389"/>
    </source>
</evidence>
<dbReference type="InterPro" id="IPR036291">
    <property type="entry name" value="NAD(P)-bd_dom_sf"/>
</dbReference>
<gene>
    <name evidence="6" type="ORF">DW352_10355</name>
</gene>
<organism evidence="6 7">
    <name type="scientific">Pseudolabrys taiwanensis</name>
    <dbReference type="NCBI Taxonomy" id="331696"/>
    <lineage>
        <taxon>Bacteria</taxon>
        <taxon>Pseudomonadati</taxon>
        <taxon>Pseudomonadota</taxon>
        <taxon>Alphaproteobacteria</taxon>
        <taxon>Hyphomicrobiales</taxon>
        <taxon>Xanthobacteraceae</taxon>
        <taxon>Pseudolabrys</taxon>
    </lineage>
</organism>
<accession>A0A345ZVC9</accession>
<evidence type="ECO:0000256" key="3">
    <source>
        <dbReference type="RuleBase" id="RU003719"/>
    </source>
</evidence>
<dbReference type="PANTHER" id="PTHR43333">
    <property type="entry name" value="2-HACID_DH_C DOMAIN-CONTAINING PROTEIN"/>
    <property type="match status" value="1"/>
</dbReference>
<dbReference type="AlphaFoldDB" id="A0A345ZVC9"/>
<dbReference type="PROSITE" id="PS00671">
    <property type="entry name" value="D_2_HYDROXYACID_DH_3"/>
    <property type="match status" value="1"/>
</dbReference>
<evidence type="ECO:0000313" key="6">
    <source>
        <dbReference type="EMBL" id="AXK80876.1"/>
    </source>
</evidence>
<dbReference type="SUPFAM" id="SSF52283">
    <property type="entry name" value="Formate/glycerate dehydrogenase catalytic domain-like"/>
    <property type="match status" value="1"/>
</dbReference>
<evidence type="ECO:0000259" key="5">
    <source>
        <dbReference type="Pfam" id="PF02826"/>
    </source>
</evidence>
<dbReference type="PANTHER" id="PTHR43333:SF1">
    <property type="entry name" value="D-ISOMER SPECIFIC 2-HYDROXYACID DEHYDROGENASE NAD-BINDING DOMAIN-CONTAINING PROTEIN"/>
    <property type="match status" value="1"/>
</dbReference>
<dbReference type="Gene3D" id="3.40.50.720">
    <property type="entry name" value="NAD(P)-binding Rossmann-like Domain"/>
    <property type="match status" value="2"/>
</dbReference>
<dbReference type="InterPro" id="IPR006140">
    <property type="entry name" value="D-isomer_DH_NAD-bd"/>
</dbReference>
<proteinExistence type="inferred from homology"/>
<dbReference type="OrthoDB" id="9793626at2"/>
<dbReference type="SUPFAM" id="SSF51735">
    <property type="entry name" value="NAD(P)-binding Rossmann-fold domains"/>
    <property type="match status" value="1"/>
</dbReference>
<keyword evidence="2" id="KW-0520">NAD</keyword>
<dbReference type="Pfam" id="PF00389">
    <property type="entry name" value="2-Hacid_dh"/>
    <property type="match status" value="1"/>
</dbReference>
<dbReference type="CDD" id="cd05300">
    <property type="entry name" value="2-Hacid_dh_1"/>
    <property type="match status" value="1"/>
</dbReference>
<dbReference type="EMBL" id="CP031417">
    <property type="protein sequence ID" value="AXK80876.1"/>
    <property type="molecule type" value="Genomic_DNA"/>
</dbReference>
<feature type="domain" description="D-isomer specific 2-hydroxyacid dehydrogenase catalytic" evidence="4">
    <location>
        <begin position="4"/>
        <end position="312"/>
    </location>
</feature>
<name>A0A345ZVC9_9HYPH</name>
<protein>
    <submittedName>
        <fullName evidence="6">D-2-hydroxyacid dehydrogenase</fullName>
    </submittedName>
</protein>
<dbReference type="GO" id="GO:0051287">
    <property type="term" value="F:NAD binding"/>
    <property type="evidence" value="ECO:0007669"/>
    <property type="project" value="InterPro"/>
</dbReference>
<sequence>MTNVLILTEIQEAMQQRYKQMLLERFPQLTINVVGHHTKVEPYIADIDVLMCFSPPMADHVVRDAPKLKWIQALGTGVDNIVDLPSLGKEVVVTNVRGIHGAPVSEATIAYMLSLARDLPRSVHAQDRSAWERRPAQLLAGKTVGILGVGLIAEYLAPLCKAFGMTVVGITGSPRPTPGFDRMVKREDLIAVAPELDFLVALIPMSAETHNIVGAKVFTAMKPTAYLVNVARGGVVDEEALVKALESGEIAGAALDVFSQEPLPTESSLWKTKGITLFPHLGGYSEGYETRAMPTLAGNMAKYLAGDLKNMINIVRSPASWQ</sequence>
<dbReference type="KEGG" id="ptaw:DW352_10355"/>
<comment type="similarity">
    <text evidence="3">Belongs to the D-isomer specific 2-hydroxyacid dehydrogenase family.</text>
</comment>
<dbReference type="InterPro" id="IPR006139">
    <property type="entry name" value="D-isomer_2_OHA_DH_cat_dom"/>
</dbReference>
<keyword evidence="1 3" id="KW-0560">Oxidoreductase</keyword>
<feature type="domain" description="D-isomer specific 2-hydroxyacid dehydrogenase NAD-binding" evidence="5">
    <location>
        <begin position="109"/>
        <end position="282"/>
    </location>
</feature>
<evidence type="ECO:0000313" key="7">
    <source>
        <dbReference type="Proteomes" id="UP000254889"/>
    </source>
</evidence>